<proteinExistence type="predicted"/>
<evidence type="ECO:0000313" key="2">
    <source>
        <dbReference type="Proteomes" id="UP000193450"/>
    </source>
</evidence>
<evidence type="ECO:0000313" key="1">
    <source>
        <dbReference type="EMBL" id="ARN72683.1"/>
    </source>
</evidence>
<protein>
    <submittedName>
        <fullName evidence="1">Uncharacterized protein</fullName>
    </submittedName>
</protein>
<organism evidence="1 2">
    <name type="scientific">Oceanicoccus sagamiensis</name>
    <dbReference type="NCBI Taxonomy" id="716816"/>
    <lineage>
        <taxon>Bacteria</taxon>
        <taxon>Pseudomonadati</taxon>
        <taxon>Pseudomonadota</taxon>
        <taxon>Gammaproteobacteria</taxon>
        <taxon>Cellvibrionales</taxon>
        <taxon>Spongiibacteraceae</taxon>
        <taxon>Oceanicoccus</taxon>
    </lineage>
</organism>
<reference evidence="1 2" key="1">
    <citation type="submission" date="2016-11" db="EMBL/GenBank/DDBJ databases">
        <title>Trade-off between light-utilization and light-protection in marine flavobacteria.</title>
        <authorList>
            <person name="Kumagai Y."/>
        </authorList>
    </citation>
    <scope>NUCLEOTIDE SEQUENCE [LARGE SCALE GENOMIC DNA]</scope>
    <source>
        <strain evidence="1 2">NBRC 107125</strain>
    </source>
</reference>
<accession>A0A1X9NF79</accession>
<gene>
    <name evidence="1" type="ORF">BST96_00275</name>
</gene>
<sequence length="306" mass="33931">MLLACQSLLAYETFNFGQYALQAKSLDTEVVGTEKDELAKAQFNSGLGLAMSNSLFDINVDYLFKGHVEDAGDNDKGDLSQALSASMRSALLNDLLAVDANIQADSLIDVAGNAYHYAVTPGFSRSFYNLFDMDMAYNYRLVKPSDIHLLEETKGYSVGLNGSMDQGRLVWQGKYSDSDMFRDQALDVETTRLFDFTSSYRLIEDLSLELKGLIKNLTQFDNGSNQTENEKHFGAGFLWSPSEKYSFSLNLNQVNKSTDGNQDIFGGGKITWSPKPDLDLSLGYGDDLQDGSRGLMFSTKLDLDKI</sequence>
<dbReference type="KEGG" id="osg:BST96_00275"/>
<dbReference type="Proteomes" id="UP000193450">
    <property type="component" value="Chromosome"/>
</dbReference>
<keyword evidence="2" id="KW-1185">Reference proteome</keyword>
<name>A0A1X9NF79_9GAMM</name>
<dbReference type="AlphaFoldDB" id="A0A1X9NF79"/>
<dbReference type="STRING" id="716816.BST96_00275"/>
<dbReference type="EMBL" id="CP019343">
    <property type="protein sequence ID" value="ARN72683.1"/>
    <property type="molecule type" value="Genomic_DNA"/>
</dbReference>